<organism evidence="8 9">
    <name type="scientific">Thalassococcus halodurans</name>
    <dbReference type="NCBI Taxonomy" id="373675"/>
    <lineage>
        <taxon>Bacteria</taxon>
        <taxon>Pseudomonadati</taxon>
        <taxon>Pseudomonadota</taxon>
        <taxon>Alphaproteobacteria</taxon>
        <taxon>Rhodobacterales</taxon>
        <taxon>Roseobacteraceae</taxon>
        <taxon>Thalassococcus</taxon>
    </lineage>
</organism>
<evidence type="ECO:0000256" key="3">
    <source>
        <dbReference type="ARBA" id="ARBA00022795"/>
    </source>
</evidence>
<accession>A0A1H5ZA86</accession>
<dbReference type="InterPro" id="IPR025965">
    <property type="entry name" value="FlgD/Vpr_Ig-like"/>
</dbReference>
<evidence type="ECO:0000256" key="4">
    <source>
        <dbReference type="ARBA" id="ARBA00024746"/>
    </source>
</evidence>
<reference evidence="8 9" key="1">
    <citation type="submission" date="2016-10" db="EMBL/GenBank/DDBJ databases">
        <authorList>
            <person name="de Groot N.N."/>
        </authorList>
    </citation>
    <scope>NUCLEOTIDE SEQUENCE [LARGE SCALE GENOMIC DNA]</scope>
    <source>
        <strain evidence="8 9">DSM 26915</strain>
    </source>
</reference>
<dbReference type="EMBL" id="FNUZ01000003">
    <property type="protein sequence ID" value="SEG33429.1"/>
    <property type="molecule type" value="Genomic_DNA"/>
</dbReference>
<evidence type="ECO:0000259" key="7">
    <source>
        <dbReference type="Pfam" id="PF13860"/>
    </source>
</evidence>
<sequence>MITNVSTSATSNQTVSQSTSSQSGVLNSDFETFLKMLTTQAQNQDPLNPLDSTEYASQLASFSSVEQQVMTNDLLTALNAQFQSSGLGQLVDWVDSEVLQSGSAYFDGRPIALQVPSQPNADSATLVISDANGNEVAHRQLSLGDSFYEWDGLGNNSETQSSAFYTFRIDAYASGELINSGQATTYQRVTEARSGSDGEIVLTLLGGAEVNASGVDGIRVTD</sequence>
<gene>
    <name evidence="8" type="ORF">SAMN04488045_2513</name>
</gene>
<keyword evidence="3 5" id="KW-1005">Bacterial flagellum biogenesis</keyword>
<protein>
    <recommendedName>
        <fullName evidence="2 5">Basal-body rod modification protein FlgD</fullName>
    </recommendedName>
</protein>
<keyword evidence="9" id="KW-1185">Reference proteome</keyword>
<dbReference type="InterPro" id="IPR005648">
    <property type="entry name" value="FlgD"/>
</dbReference>
<evidence type="ECO:0000313" key="9">
    <source>
        <dbReference type="Proteomes" id="UP000236752"/>
    </source>
</evidence>
<dbReference type="Pfam" id="PF13860">
    <property type="entry name" value="FlgD_ig"/>
    <property type="match status" value="1"/>
</dbReference>
<evidence type="ECO:0000313" key="8">
    <source>
        <dbReference type="EMBL" id="SEG33429.1"/>
    </source>
</evidence>
<keyword evidence="8" id="KW-0282">Flagellum</keyword>
<name>A0A1H5ZA86_9RHOB</name>
<dbReference type="Gene3D" id="2.60.40.4070">
    <property type="match status" value="1"/>
</dbReference>
<dbReference type="Gene3D" id="2.30.30.910">
    <property type="match status" value="1"/>
</dbReference>
<dbReference type="Proteomes" id="UP000236752">
    <property type="component" value="Unassembled WGS sequence"/>
</dbReference>
<evidence type="ECO:0000256" key="1">
    <source>
        <dbReference type="ARBA" id="ARBA00010577"/>
    </source>
</evidence>
<keyword evidence="8" id="KW-0966">Cell projection</keyword>
<evidence type="ECO:0000256" key="5">
    <source>
        <dbReference type="RuleBase" id="RU362076"/>
    </source>
</evidence>
<keyword evidence="8" id="KW-0969">Cilium</keyword>
<evidence type="ECO:0000256" key="6">
    <source>
        <dbReference type="SAM" id="MobiDB-lite"/>
    </source>
</evidence>
<evidence type="ECO:0000256" key="2">
    <source>
        <dbReference type="ARBA" id="ARBA00016013"/>
    </source>
</evidence>
<dbReference type="Pfam" id="PF03963">
    <property type="entry name" value="FlgD"/>
    <property type="match status" value="1"/>
</dbReference>
<feature type="domain" description="FlgD/Vpr Ig-like" evidence="7">
    <location>
        <begin position="106"/>
        <end position="172"/>
    </location>
</feature>
<dbReference type="AlphaFoldDB" id="A0A1H5ZA86"/>
<dbReference type="GO" id="GO:0044781">
    <property type="term" value="P:bacterial-type flagellum organization"/>
    <property type="evidence" value="ECO:0007669"/>
    <property type="project" value="UniProtKB-UniRule"/>
</dbReference>
<comment type="function">
    <text evidence="4 5">Required for flagellar hook formation. May act as a scaffolding protein.</text>
</comment>
<comment type="similarity">
    <text evidence="1 5">Belongs to the FlgD family.</text>
</comment>
<proteinExistence type="inferred from homology"/>
<feature type="region of interest" description="Disordered" evidence="6">
    <location>
        <begin position="1"/>
        <end position="24"/>
    </location>
</feature>
<dbReference type="OrthoDB" id="9785233at2"/>